<dbReference type="AlphaFoldDB" id="A0A9W7ABZ6"/>
<dbReference type="Proteomes" id="UP001165082">
    <property type="component" value="Unassembled WGS sequence"/>
</dbReference>
<sequence>MPIDTTIYLSTERDVGCCFNESSLSGGIGSTKQRYDTNDWQERISRDEFQNLIHDIQMAYNNQDRLTCCPLSTRQQHINGVLNNYNRAWARSRGVTLRFA</sequence>
<organism evidence="1 2">
    <name type="scientific">Triparma retinervis</name>
    <dbReference type="NCBI Taxonomy" id="2557542"/>
    <lineage>
        <taxon>Eukaryota</taxon>
        <taxon>Sar</taxon>
        <taxon>Stramenopiles</taxon>
        <taxon>Ochrophyta</taxon>
        <taxon>Bolidophyceae</taxon>
        <taxon>Parmales</taxon>
        <taxon>Triparmaceae</taxon>
        <taxon>Triparma</taxon>
    </lineage>
</organism>
<protein>
    <submittedName>
        <fullName evidence="1">Uncharacterized protein</fullName>
    </submittedName>
</protein>
<proteinExistence type="predicted"/>
<keyword evidence="2" id="KW-1185">Reference proteome</keyword>
<comment type="caution">
    <text evidence="1">The sequence shown here is derived from an EMBL/GenBank/DDBJ whole genome shotgun (WGS) entry which is preliminary data.</text>
</comment>
<accession>A0A9W7ABZ6</accession>
<evidence type="ECO:0000313" key="1">
    <source>
        <dbReference type="EMBL" id="GMH67876.1"/>
    </source>
</evidence>
<reference evidence="1" key="1">
    <citation type="submission" date="2022-07" db="EMBL/GenBank/DDBJ databases">
        <title>Genome analysis of Parmales, a sister group of diatoms, reveals the evolutionary specialization of diatoms from phago-mixotrophs to photoautotrophs.</title>
        <authorList>
            <person name="Ban H."/>
            <person name="Sato S."/>
            <person name="Yoshikawa S."/>
            <person name="Kazumasa Y."/>
            <person name="Nakamura Y."/>
            <person name="Ichinomiya M."/>
            <person name="Saitoh K."/>
            <person name="Sato N."/>
            <person name="Blanc-Mathieu R."/>
            <person name="Endo H."/>
            <person name="Kuwata A."/>
            <person name="Ogata H."/>
        </authorList>
    </citation>
    <scope>NUCLEOTIDE SEQUENCE</scope>
</reference>
<dbReference type="EMBL" id="BRXZ01002684">
    <property type="protein sequence ID" value="GMH67876.1"/>
    <property type="molecule type" value="Genomic_DNA"/>
</dbReference>
<gene>
    <name evidence="1" type="ORF">TrRE_jg9600</name>
</gene>
<name>A0A9W7ABZ6_9STRA</name>
<evidence type="ECO:0000313" key="2">
    <source>
        <dbReference type="Proteomes" id="UP001165082"/>
    </source>
</evidence>